<gene>
    <name evidence="10" type="ORF">OB236_34345</name>
</gene>
<organism evidence="10 11">
    <name type="scientific">Paenibacillus baimaensis</name>
    <dbReference type="NCBI Taxonomy" id="2982185"/>
    <lineage>
        <taxon>Bacteria</taxon>
        <taxon>Bacillati</taxon>
        <taxon>Bacillota</taxon>
        <taxon>Bacilli</taxon>
        <taxon>Bacillales</taxon>
        <taxon>Paenibacillaceae</taxon>
        <taxon>Paenibacillus</taxon>
    </lineage>
</organism>
<sequence>MSGELILLVEDDREISSLIELYLRKQGFNVVIAEAGEEALDQFENSTPALILLDINLDGMNGLTVCKEIREVSNVPIVFISCNKDSDDIVEGLKLGADDYITKPFDPEVMVARVQANLRRAPIFRRGATPVKKDELRTLSFDGLTVDLVNFQVHVNGIHVPLSAKEVQLLIFLARQPDQVFSLDELYQNIWGADSISDTRTVMVHISSLRKKLETPVAQFKYIHNIRGIGYKFNSYLPKS</sequence>
<feature type="DNA-binding region" description="OmpR/PhoB-type" evidence="7">
    <location>
        <begin position="136"/>
        <end position="235"/>
    </location>
</feature>
<keyword evidence="2" id="KW-0902">Two-component regulatory system</keyword>
<dbReference type="InterPro" id="IPR039420">
    <property type="entry name" value="WalR-like"/>
</dbReference>
<accession>A0ABT2URC4</accession>
<keyword evidence="5" id="KW-0804">Transcription</keyword>
<dbReference type="InterPro" id="IPR001867">
    <property type="entry name" value="OmpR/PhoB-type_DNA-bd"/>
</dbReference>
<reference evidence="10 11" key="1">
    <citation type="submission" date="2022-09" db="EMBL/GenBank/DDBJ databases">
        <authorList>
            <person name="Han X.L."/>
            <person name="Wang Q."/>
            <person name="Lu T."/>
        </authorList>
    </citation>
    <scope>NUCLEOTIDE SEQUENCE [LARGE SCALE GENOMIC DNA]</scope>
    <source>
        <strain evidence="10 11">WQ 127069</strain>
    </source>
</reference>
<dbReference type="Pfam" id="PF00486">
    <property type="entry name" value="Trans_reg_C"/>
    <property type="match status" value="1"/>
</dbReference>
<evidence type="ECO:0000313" key="11">
    <source>
        <dbReference type="Proteomes" id="UP001652445"/>
    </source>
</evidence>
<dbReference type="PROSITE" id="PS51755">
    <property type="entry name" value="OMPR_PHOB"/>
    <property type="match status" value="1"/>
</dbReference>
<feature type="domain" description="Response regulatory" evidence="8">
    <location>
        <begin position="5"/>
        <end position="118"/>
    </location>
</feature>
<dbReference type="InterPro" id="IPR001789">
    <property type="entry name" value="Sig_transdc_resp-reg_receiver"/>
</dbReference>
<keyword evidence="11" id="KW-1185">Reference proteome</keyword>
<dbReference type="InterPro" id="IPR011006">
    <property type="entry name" value="CheY-like_superfamily"/>
</dbReference>
<evidence type="ECO:0000256" key="5">
    <source>
        <dbReference type="ARBA" id="ARBA00023163"/>
    </source>
</evidence>
<dbReference type="RefSeq" id="WP_076233075.1">
    <property type="nucleotide sequence ID" value="NZ_JAOQIO010000115.1"/>
</dbReference>
<dbReference type="SUPFAM" id="SSF52172">
    <property type="entry name" value="CheY-like"/>
    <property type="match status" value="1"/>
</dbReference>
<feature type="domain" description="OmpR/PhoB-type" evidence="9">
    <location>
        <begin position="136"/>
        <end position="235"/>
    </location>
</feature>
<keyword evidence="3" id="KW-0805">Transcription regulation</keyword>
<dbReference type="PANTHER" id="PTHR48111:SF40">
    <property type="entry name" value="PHOSPHATE REGULON TRANSCRIPTIONAL REGULATORY PROTEIN PHOB"/>
    <property type="match status" value="1"/>
</dbReference>
<dbReference type="Gene3D" id="6.10.250.690">
    <property type="match status" value="1"/>
</dbReference>
<evidence type="ECO:0000256" key="3">
    <source>
        <dbReference type="ARBA" id="ARBA00023015"/>
    </source>
</evidence>
<dbReference type="PROSITE" id="PS50110">
    <property type="entry name" value="RESPONSE_REGULATORY"/>
    <property type="match status" value="1"/>
</dbReference>
<dbReference type="InterPro" id="IPR036388">
    <property type="entry name" value="WH-like_DNA-bd_sf"/>
</dbReference>
<dbReference type="Pfam" id="PF00072">
    <property type="entry name" value="Response_reg"/>
    <property type="match status" value="1"/>
</dbReference>
<feature type="modified residue" description="4-aspartylphosphate" evidence="6">
    <location>
        <position position="54"/>
    </location>
</feature>
<evidence type="ECO:0000313" key="10">
    <source>
        <dbReference type="EMBL" id="MCU6797221.1"/>
    </source>
</evidence>
<evidence type="ECO:0000256" key="1">
    <source>
        <dbReference type="ARBA" id="ARBA00022553"/>
    </source>
</evidence>
<dbReference type="Gene3D" id="3.40.50.2300">
    <property type="match status" value="1"/>
</dbReference>
<evidence type="ECO:0000259" key="8">
    <source>
        <dbReference type="PROSITE" id="PS50110"/>
    </source>
</evidence>
<dbReference type="CDD" id="cd17574">
    <property type="entry name" value="REC_OmpR"/>
    <property type="match status" value="1"/>
</dbReference>
<dbReference type="EMBL" id="JAOQIO010000115">
    <property type="protein sequence ID" value="MCU6797221.1"/>
    <property type="molecule type" value="Genomic_DNA"/>
</dbReference>
<protein>
    <submittedName>
        <fullName evidence="10">Response regulator transcription factor</fullName>
    </submittedName>
</protein>
<dbReference type="Gene3D" id="1.10.10.10">
    <property type="entry name" value="Winged helix-like DNA-binding domain superfamily/Winged helix DNA-binding domain"/>
    <property type="match status" value="1"/>
</dbReference>
<keyword evidence="4 7" id="KW-0238">DNA-binding</keyword>
<dbReference type="CDD" id="cd00383">
    <property type="entry name" value="trans_reg_C"/>
    <property type="match status" value="1"/>
</dbReference>
<evidence type="ECO:0000256" key="7">
    <source>
        <dbReference type="PROSITE-ProRule" id="PRU01091"/>
    </source>
</evidence>
<proteinExistence type="predicted"/>
<comment type="caution">
    <text evidence="10">The sequence shown here is derived from an EMBL/GenBank/DDBJ whole genome shotgun (WGS) entry which is preliminary data.</text>
</comment>
<keyword evidence="1 6" id="KW-0597">Phosphoprotein</keyword>
<evidence type="ECO:0000256" key="4">
    <source>
        <dbReference type="ARBA" id="ARBA00023125"/>
    </source>
</evidence>
<evidence type="ECO:0000256" key="2">
    <source>
        <dbReference type="ARBA" id="ARBA00023012"/>
    </source>
</evidence>
<evidence type="ECO:0000259" key="9">
    <source>
        <dbReference type="PROSITE" id="PS51755"/>
    </source>
</evidence>
<evidence type="ECO:0000256" key="6">
    <source>
        <dbReference type="PROSITE-ProRule" id="PRU00169"/>
    </source>
</evidence>
<name>A0ABT2URC4_9BACL</name>
<dbReference type="PANTHER" id="PTHR48111">
    <property type="entry name" value="REGULATOR OF RPOS"/>
    <property type="match status" value="1"/>
</dbReference>
<dbReference type="SMART" id="SM00448">
    <property type="entry name" value="REC"/>
    <property type="match status" value="1"/>
</dbReference>
<dbReference type="Proteomes" id="UP001652445">
    <property type="component" value="Unassembled WGS sequence"/>
</dbReference>
<dbReference type="SMART" id="SM00862">
    <property type="entry name" value="Trans_reg_C"/>
    <property type="match status" value="1"/>
</dbReference>